<reference evidence="1 3" key="1">
    <citation type="submission" date="2019-03" db="EMBL/GenBank/DDBJ databases">
        <title>Genomic Encyclopedia of Type Strains, Phase IV (KMG-IV): sequencing the most valuable type-strain genomes for metagenomic binning, comparative biology and taxonomic classification.</title>
        <authorList>
            <person name="Goeker M."/>
        </authorList>
    </citation>
    <scope>NUCLEOTIDE SEQUENCE [LARGE SCALE GENOMIC DNA]</scope>
    <source>
        <strain evidence="1 3">DSM 12034</strain>
    </source>
</reference>
<evidence type="ECO:0000313" key="3">
    <source>
        <dbReference type="Proteomes" id="UP000295536"/>
    </source>
</evidence>
<evidence type="ECO:0008006" key="5">
    <source>
        <dbReference type="Google" id="ProtNLM"/>
    </source>
</evidence>
<protein>
    <recommendedName>
        <fullName evidence="5">Transposase</fullName>
    </recommendedName>
</protein>
<comment type="caution">
    <text evidence="1">The sequence shown here is derived from an EMBL/GenBank/DDBJ whole genome shotgun (WGS) entry which is preliminary data.</text>
</comment>
<organism evidence="1 3">
    <name type="scientific">Tepidimonas ignava</name>
    <dbReference type="NCBI Taxonomy" id="114249"/>
    <lineage>
        <taxon>Bacteria</taxon>
        <taxon>Pseudomonadati</taxon>
        <taxon>Pseudomonadota</taxon>
        <taxon>Betaproteobacteria</taxon>
        <taxon>Burkholderiales</taxon>
        <taxon>Tepidimonas</taxon>
    </lineage>
</organism>
<keyword evidence="4" id="KW-1185">Reference proteome</keyword>
<dbReference type="AlphaFoldDB" id="A0A4R3LBJ2"/>
<reference evidence="2 4" key="2">
    <citation type="submission" date="2019-07" db="EMBL/GenBank/DDBJ databases">
        <title>Tepidimonas ignava SPS-1037 draft genome.</title>
        <authorList>
            <person name="Da Costa M.S."/>
            <person name="Froufe H.J.C."/>
            <person name="Egas C."/>
            <person name="Albuquerque L."/>
        </authorList>
    </citation>
    <scope>NUCLEOTIDE SEQUENCE [LARGE SCALE GENOMIC DNA]</scope>
    <source>
        <strain evidence="2 4">SPS-1037</strain>
    </source>
</reference>
<dbReference type="Proteomes" id="UP000295536">
    <property type="component" value="Unassembled WGS sequence"/>
</dbReference>
<gene>
    <name evidence="1" type="ORF">EDC36_109113</name>
    <name evidence="2" type="ORF">Tigna_01263</name>
</gene>
<dbReference type="EMBL" id="SMAH01000009">
    <property type="protein sequence ID" value="TCS97511.1"/>
    <property type="molecule type" value="Genomic_DNA"/>
</dbReference>
<name>A0A4R3LBJ2_9BURK</name>
<evidence type="ECO:0000313" key="2">
    <source>
        <dbReference type="EMBL" id="TSE22096.1"/>
    </source>
</evidence>
<dbReference type="EMBL" id="VJNC01000007">
    <property type="protein sequence ID" value="TSE22096.1"/>
    <property type="molecule type" value="Genomic_DNA"/>
</dbReference>
<accession>A0A4R3LBJ2</accession>
<evidence type="ECO:0000313" key="1">
    <source>
        <dbReference type="EMBL" id="TCS97511.1"/>
    </source>
</evidence>
<evidence type="ECO:0000313" key="4">
    <source>
        <dbReference type="Proteomes" id="UP000315577"/>
    </source>
</evidence>
<dbReference type="Proteomes" id="UP000315577">
    <property type="component" value="Unassembled WGS sequence"/>
</dbReference>
<sequence>MTWLRISTPLAAEPEQTQRLRALQQAFAQACNWLAPLVRGHRCWNRVALHHLAYRPLRQAMPALGAQMACNAIYSVCRAARLVYQHPHSPFHHSRLQGQTLPLLRFADTCPVYFDRHTLSLRNGVASLYTLDGRIRFQLVLAPQALDALATMRLREIVLSGHDQHAYQLTFVLSAPNEGAPLDHDAPEFVVTAGDPVAAAPTLPPYLQVEPSHAST</sequence>
<proteinExistence type="predicted"/>